<feature type="region of interest" description="Disordered" evidence="1">
    <location>
        <begin position="144"/>
        <end position="319"/>
    </location>
</feature>
<evidence type="ECO:0000313" key="2">
    <source>
        <dbReference type="EMBL" id="CAL1387973.1"/>
    </source>
</evidence>
<sequence>MAGRMQAPRTEEPQRRAQQPQARRGNGENPHRTHTEDRAHLPWMRQNPSPRRGKGSPRGFKLAKSPKVLSLHGPRWKVGQQSRTKKVPGNAREERPREEVEPAGAEAGLQDHGGLAIADIGRRRRLILLEDSDNVFVFQGEVALSKAGEPSPAQEQPPKTLDQGKRPVADAGGPHGHYGPAAAEEHGLQSQVGLSEQREGRPKPRQRTSKLRKAALAEDSQLCGTVGQAEAAQPTRRSSKPRTKAQGNKGVADDGTGTRLNKKGPIRRLKKGADLPPSPVPIGPPSSIQGKLDLGPGLSVISPRDSSEEDAQSYELKQRSPVLEGAGARCEGKGHVRQVVAAFESGLILGEQSAAGDLTIGQGDGSALGVRIDEYGSNLPVQPIEGRKRQIEEVDGEVGEVPASKK</sequence>
<evidence type="ECO:0000313" key="3">
    <source>
        <dbReference type="Proteomes" id="UP001497516"/>
    </source>
</evidence>
<reference evidence="2 3" key="1">
    <citation type="submission" date="2024-04" db="EMBL/GenBank/DDBJ databases">
        <authorList>
            <person name="Fracassetti M."/>
        </authorList>
    </citation>
    <scope>NUCLEOTIDE SEQUENCE [LARGE SCALE GENOMIC DNA]</scope>
</reference>
<protein>
    <submittedName>
        <fullName evidence="2">Uncharacterized protein</fullName>
    </submittedName>
</protein>
<dbReference type="Proteomes" id="UP001497516">
    <property type="component" value="Chromosome 5"/>
</dbReference>
<evidence type="ECO:0000256" key="1">
    <source>
        <dbReference type="SAM" id="MobiDB-lite"/>
    </source>
</evidence>
<keyword evidence="3" id="KW-1185">Reference proteome</keyword>
<accession>A0AAV2EQJ1</accession>
<name>A0AAV2EQJ1_9ROSI</name>
<feature type="compositionally biased region" description="Basic and acidic residues" evidence="1">
    <location>
        <begin position="91"/>
        <end position="100"/>
    </location>
</feature>
<dbReference type="EMBL" id="OZ034818">
    <property type="protein sequence ID" value="CAL1387973.1"/>
    <property type="molecule type" value="Genomic_DNA"/>
</dbReference>
<feature type="compositionally biased region" description="Basic residues" evidence="1">
    <location>
        <begin position="203"/>
        <end position="213"/>
    </location>
</feature>
<dbReference type="AlphaFoldDB" id="A0AAV2EQJ1"/>
<organism evidence="2 3">
    <name type="scientific">Linum trigynum</name>
    <dbReference type="NCBI Taxonomy" id="586398"/>
    <lineage>
        <taxon>Eukaryota</taxon>
        <taxon>Viridiplantae</taxon>
        <taxon>Streptophyta</taxon>
        <taxon>Embryophyta</taxon>
        <taxon>Tracheophyta</taxon>
        <taxon>Spermatophyta</taxon>
        <taxon>Magnoliopsida</taxon>
        <taxon>eudicotyledons</taxon>
        <taxon>Gunneridae</taxon>
        <taxon>Pentapetalae</taxon>
        <taxon>rosids</taxon>
        <taxon>fabids</taxon>
        <taxon>Malpighiales</taxon>
        <taxon>Linaceae</taxon>
        <taxon>Linum</taxon>
    </lineage>
</organism>
<feature type="compositionally biased region" description="Basic residues" evidence="1">
    <location>
        <begin position="260"/>
        <end position="270"/>
    </location>
</feature>
<feature type="region of interest" description="Disordered" evidence="1">
    <location>
        <begin position="1"/>
        <end position="110"/>
    </location>
</feature>
<proteinExistence type="predicted"/>
<gene>
    <name evidence="2" type="ORF">LTRI10_LOCUS28925</name>
</gene>
<feature type="compositionally biased region" description="Basic and acidic residues" evidence="1">
    <location>
        <begin position="25"/>
        <end position="40"/>
    </location>
</feature>